<dbReference type="CDD" id="cd18186">
    <property type="entry name" value="BTB_POZ_ZBTB_KLHL-like"/>
    <property type="match status" value="1"/>
</dbReference>
<proteinExistence type="predicted"/>
<sequence length="416" mass="46463">MDDEKLAETHGELNTNLESEPENLDVVMDPDGDLILRVGTELTDSSASPRNFRVDSGTLRRMSPVFKVMLFGGWAESKPKDGSDWVVTLPEDNPAGLKVVLASSHSRYELLPERPMNRTLLLDILTVCDKYQMLDVILPWLGCWNRDVNDSRKCYCDGVDMARIAWLSGDETELLSEVGRLIMRTKRSKPAASLILDFGPGADELPWADVIDGLGFGSSDWNELVAVGRVSIIRDILNFVSYQINSLLSFNPWSGFYFGSKVLCLSYDDSCDKAIAGKTPWPDQGLENVDKNKSTFNMISHMLAYYGEDAASLDGEITPISLINVFRRALFPFEAPNGHRSCSPSAKFESFVGDGSLAKKVGKQVLRDIDKTRMSDIRERIQRTVERQCESQSQAEDYVKSTGDVTHCHRCYSMGL</sequence>
<protein>
    <recommendedName>
        <fullName evidence="4">BTB domain-containing protein</fullName>
    </recommendedName>
</protein>
<name>A0AAV9HUL4_9PEZI</name>
<dbReference type="SUPFAM" id="SSF54695">
    <property type="entry name" value="POZ domain"/>
    <property type="match status" value="1"/>
</dbReference>
<evidence type="ECO:0000313" key="2">
    <source>
        <dbReference type="EMBL" id="KAK4464590.1"/>
    </source>
</evidence>
<gene>
    <name evidence="2" type="ORF">QBC42DRAFT_263260</name>
</gene>
<evidence type="ECO:0008006" key="4">
    <source>
        <dbReference type="Google" id="ProtNLM"/>
    </source>
</evidence>
<evidence type="ECO:0000256" key="1">
    <source>
        <dbReference type="SAM" id="MobiDB-lite"/>
    </source>
</evidence>
<keyword evidence="3" id="KW-1185">Reference proteome</keyword>
<accession>A0AAV9HUL4</accession>
<organism evidence="2 3">
    <name type="scientific">Cladorrhinum samala</name>
    <dbReference type="NCBI Taxonomy" id="585594"/>
    <lineage>
        <taxon>Eukaryota</taxon>
        <taxon>Fungi</taxon>
        <taxon>Dikarya</taxon>
        <taxon>Ascomycota</taxon>
        <taxon>Pezizomycotina</taxon>
        <taxon>Sordariomycetes</taxon>
        <taxon>Sordariomycetidae</taxon>
        <taxon>Sordariales</taxon>
        <taxon>Podosporaceae</taxon>
        <taxon>Cladorrhinum</taxon>
    </lineage>
</organism>
<reference evidence="2" key="1">
    <citation type="journal article" date="2023" name="Mol. Phylogenet. Evol.">
        <title>Genome-scale phylogeny and comparative genomics of the fungal order Sordariales.</title>
        <authorList>
            <person name="Hensen N."/>
            <person name="Bonometti L."/>
            <person name="Westerberg I."/>
            <person name="Brannstrom I.O."/>
            <person name="Guillou S."/>
            <person name="Cros-Aarteil S."/>
            <person name="Calhoun S."/>
            <person name="Haridas S."/>
            <person name="Kuo A."/>
            <person name="Mondo S."/>
            <person name="Pangilinan J."/>
            <person name="Riley R."/>
            <person name="LaButti K."/>
            <person name="Andreopoulos B."/>
            <person name="Lipzen A."/>
            <person name="Chen C."/>
            <person name="Yan M."/>
            <person name="Daum C."/>
            <person name="Ng V."/>
            <person name="Clum A."/>
            <person name="Steindorff A."/>
            <person name="Ohm R.A."/>
            <person name="Martin F."/>
            <person name="Silar P."/>
            <person name="Natvig D.O."/>
            <person name="Lalanne C."/>
            <person name="Gautier V."/>
            <person name="Ament-Velasquez S.L."/>
            <person name="Kruys A."/>
            <person name="Hutchinson M.I."/>
            <person name="Powell A.J."/>
            <person name="Barry K."/>
            <person name="Miller A.N."/>
            <person name="Grigoriev I.V."/>
            <person name="Debuchy R."/>
            <person name="Gladieux P."/>
            <person name="Hiltunen Thoren M."/>
            <person name="Johannesson H."/>
        </authorList>
    </citation>
    <scope>NUCLEOTIDE SEQUENCE</scope>
    <source>
        <strain evidence="2">PSN324</strain>
    </source>
</reference>
<reference evidence="2" key="2">
    <citation type="submission" date="2023-06" db="EMBL/GenBank/DDBJ databases">
        <authorList>
            <consortium name="Lawrence Berkeley National Laboratory"/>
            <person name="Mondo S.J."/>
            <person name="Hensen N."/>
            <person name="Bonometti L."/>
            <person name="Westerberg I."/>
            <person name="Brannstrom I.O."/>
            <person name="Guillou S."/>
            <person name="Cros-Aarteil S."/>
            <person name="Calhoun S."/>
            <person name="Haridas S."/>
            <person name="Kuo A."/>
            <person name="Pangilinan J."/>
            <person name="Riley R."/>
            <person name="Labutti K."/>
            <person name="Andreopoulos B."/>
            <person name="Lipzen A."/>
            <person name="Chen C."/>
            <person name="Yanf M."/>
            <person name="Daum C."/>
            <person name="Ng V."/>
            <person name="Clum A."/>
            <person name="Steindorff A."/>
            <person name="Ohm R."/>
            <person name="Martin F."/>
            <person name="Silar P."/>
            <person name="Natvig D."/>
            <person name="Lalanne C."/>
            <person name="Gautier V."/>
            <person name="Ament-Velasquez S.L."/>
            <person name="Kruys A."/>
            <person name="Hutchinson M.I."/>
            <person name="Powell A.J."/>
            <person name="Barry K."/>
            <person name="Miller A.N."/>
            <person name="Grigoriev I.V."/>
            <person name="Debuchy R."/>
            <person name="Gladieux P."/>
            <person name="Thoren M.H."/>
            <person name="Johannesson H."/>
        </authorList>
    </citation>
    <scope>NUCLEOTIDE SEQUENCE</scope>
    <source>
        <strain evidence="2">PSN324</strain>
    </source>
</reference>
<evidence type="ECO:0000313" key="3">
    <source>
        <dbReference type="Proteomes" id="UP001321749"/>
    </source>
</evidence>
<dbReference type="EMBL" id="MU864947">
    <property type="protein sequence ID" value="KAK4464590.1"/>
    <property type="molecule type" value="Genomic_DNA"/>
</dbReference>
<dbReference type="InterPro" id="IPR011333">
    <property type="entry name" value="SKP1/BTB/POZ_sf"/>
</dbReference>
<feature type="region of interest" description="Disordered" evidence="1">
    <location>
        <begin position="1"/>
        <end position="22"/>
    </location>
</feature>
<dbReference type="Proteomes" id="UP001321749">
    <property type="component" value="Unassembled WGS sequence"/>
</dbReference>
<dbReference type="Gene3D" id="3.30.710.10">
    <property type="entry name" value="Potassium Channel Kv1.1, Chain A"/>
    <property type="match status" value="1"/>
</dbReference>
<comment type="caution">
    <text evidence="2">The sequence shown here is derived from an EMBL/GenBank/DDBJ whole genome shotgun (WGS) entry which is preliminary data.</text>
</comment>
<dbReference type="AlphaFoldDB" id="A0AAV9HUL4"/>
<feature type="compositionally biased region" description="Basic and acidic residues" evidence="1">
    <location>
        <begin position="1"/>
        <end position="11"/>
    </location>
</feature>